<dbReference type="AlphaFoldDB" id="A0A821XII7"/>
<evidence type="ECO:0000313" key="2">
    <source>
        <dbReference type="Proteomes" id="UP000663838"/>
    </source>
</evidence>
<name>A0A821XII7_9BILA</name>
<organism evidence="1 2">
    <name type="scientific">Rotaria socialis</name>
    <dbReference type="NCBI Taxonomy" id="392032"/>
    <lineage>
        <taxon>Eukaryota</taxon>
        <taxon>Metazoa</taxon>
        <taxon>Spiralia</taxon>
        <taxon>Gnathifera</taxon>
        <taxon>Rotifera</taxon>
        <taxon>Eurotatoria</taxon>
        <taxon>Bdelloidea</taxon>
        <taxon>Philodinida</taxon>
        <taxon>Philodinidae</taxon>
        <taxon>Rotaria</taxon>
    </lineage>
</organism>
<feature type="non-terminal residue" evidence="1">
    <location>
        <position position="1"/>
    </location>
</feature>
<sequence>MVASEDEKIECFQSLTNWADRQKVIDFL</sequence>
<dbReference type="EMBL" id="CAJOBS010010783">
    <property type="protein sequence ID" value="CAF4942545.1"/>
    <property type="molecule type" value="Genomic_DNA"/>
</dbReference>
<accession>A0A821XII7</accession>
<evidence type="ECO:0000313" key="1">
    <source>
        <dbReference type="EMBL" id="CAF4942545.1"/>
    </source>
</evidence>
<gene>
    <name evidence="1" type="ORF">TOA249_LOCUS33456</name>
</gene>
<feature type="non-terminal residue" evidence="1">
    <location>
        <position position="28"/>
    </location>
</feature>
<proteinExistence type="predicted"/>
<comment type="caution">
    <text evidence="1">The sequence shown here is derived from an EMBL/GenBank/DDBJ whole genome shotgun (WGS) entry which is preliminary data.</text>
</comment>
<protein>
    <submittedName>
        <fullName evidence="1">Uncharacterized protein</fullName>
    </submittedName>
</protein>
<dbReference type="Proteomes" id="UP000663838">
    <property type="component" value="Unassembled WGS sequence"/>
</dbReference>
<reference evidence="1" key="1">
    <citation type="submission" date="2021-02" db="EMBL/GenBank/DDBJ databases">
        <authorList>
            <person name="Nowell W R."/>
        </authorList>
    </citation>
    <scope>NUCLEOTIDE SEQUENCE</scope>
</reference>